<feature type="transmembrane region" description="Helical" evidence="6">
    <location>
        <begin position="351"/>
        <end position="372"/>
    </location>
</feature>
<dbReference type="InterPro" id="IPR020846">
    <property type="entry name" value="MFS_dom"/>
</dbReference>
<dbReference type="Gene3D" id="1.20.1250.20">
    <property type="entry name" value="MFS general substrate transporter like domains"/>
    <property type="match status" value="2"/>
</dbReference>
<comment type="caution">
    <text evidence="8">The sequence shown here is derived from an EMBL/GenBank/DDBJ whole genome shotgun (WGS) entry which is preliminary data.</text>
</comment>
<accession>A0ABW1UVR0</accession>
<evidence type="ECO:0000256" key="1">
    <source>
        <dbReference type="ARBA" id="ARBA00004651"/>
    </source>
</evidence>
<feature type="transmembrane region" description="Helical" evidence="6">
    <location>
        <begin position="393"/>
        <end position="416"/>
    </location>
</feature>
<feature type="transmembrane region" description="Helical" evidence="6">
    <location>
        <begin position="195"/>
        <end position="214"/>
    </location>
</feature>
<dbReference type="PROSITE" id="PS50850">
    <property type="entry name" value="MFS"/>
    <property type="match status" value="1"/>
</dbReference>
<feature type="transmembrane region" description="Helical" evidence="6">
    <location>
        <begin position="163"/>
        <end position="183"/>
    </location>
</feature>
<dbReference type="InterPro" id="IPR011701">
    <property type="entry name" value="MFS"/>
</dbReference>
<feature type="transmembrane region" description="Helical" evidence="6">
    <location>
        <begin position="98"/>
        <end position="121"/>
    </location>
</feature>
<evidence type="ECO:0000259" key="7">
    <source>
        <dbReference type="PROSITE" id="PS50850"/>
    </source>
</evidence>
<feature type="transmembrane region" description="Helical" evidence="6">
    <location>
        <begin position="220"/>
        <end position="240"/>
    </location>
</feature>
<keyword evidence="3 6" id="KW-0812">Transmembrane</keyword>
<feature type="transmembrane region" description="Helical" evidence="6">
    <location>
        <begin position="261"/>
        <end position="282"/>
    </location>
</feature>
<evidence type="ECO:0000313" key="8">
    <source>
        <dbReference type="EMBL" id="MFC6323528.1"/>
    </source>
</evidence>
<reference evidence="9" key="1">
    <citation type="journal article" date="2019" name="Int. J. Syst. Evol. Microbiol.">
        <title>The Global Catalogue of Microorganisms (GCM) 10K type strain sequencing project: providing services to taxonomists for standard genome sequencing and annotation.</title>
        <authorList>
            <consortium name="The Broad Institute Genomics Platform"/>
            <consortium name="The Broad Institute Genome Sequencing Center for Infectious Disease"/>
            <person name="Wu L."/>
            <person name="Ma J."/>
        </authorList>
    </citation>
    <scope>NUCLEOTIDE SEQUENCE [LARGE SCALE GENOMIC DNA]</scope>
    <source>
        <strain evidence="9">CCM 8895</strain>
    </source>
</reference>
<dbReference type="SUPFAM" id="SSF103473">
    <property type="entry name" value="MFS general substrate transporter"/>
    <property type="match status" value="1"/>
</dbReference>
<keyword evidence="9" id="KW-1185">Reference proteome</keyword>
<name>A0ABW1UVR0_9LACO</name>
<proteinExistence type="predicted"/>
<keyword evidence="5 6" id="KW-0472">Membrane</keyword>
<organism evidence="8 9">
    <name type="scientific">Companilactobacillus baiquanensis</name>
    <dbReference type="NCBI Taxonomy" id="2486005"/>
    <lineage>
        <taxon>Bacteria</taxon>
        <taxon>Bacillati</taxon>
        <taxon>Bacillota</taxon>
        <taxon>Bacilli</taxon>
        <taxon>Lactobacillales</taxon>
        <taxon>Lactobacillaceae</taxon>
        <taxon>Companilactobacillus</taxon>
    </lineage>
</organism>
<keyword evidence="4 6" id="KW-1133">Transmembrane helix</keyword>
<dbReference type="EMBL" id="JBHSSN010000014">
    <property type="protein sequence ID" value="MFC6323528.1"/>
    <property type="molecule type" value="Genomic_DNA"/>
</dbReference>
<evidence type="ECO:0000313" key="9">
    <source>
        <dbReference type="Proteomes" id="UP001596186"/>
    </source>
</evidence>
<dbReference type="InterPro" id="IPR036259">
    <property type="entry name" value="MFS_trans_sf"/>
</dbReference>
<evidence type="ECO:0000256" key="2">
    <source>
        <dbReference type="ARBA" id="ARBA00022448"/>
    </source>
</evidence>
<dbReference type="Proteomes" id="UP001596186">
    <property type="component" value="Unassembled WGS sequence"/>
</dbReference>
<dbReference type="RefSeq" id="WP_377729217.1">
    <property type="nucleotide sequence ID" value="NZ_JBHSSN010000014.1"/>
</dbReference>
<feature type="transmembrane region" description="Helical" evidence="6">
    <location>
        <begin position="133"/>
        <end position="151"/>
    </location>
</feature>
<dbReference type="PANTHER" id="PTHR23501:SF191">
    <property type="entry name" value="VACUOLAR BASIC AMINO ACID TRANSPORTER 4"/>
    <property type="match status" value="1"/>
</dbReference>
<protein>
    <submittedName>
        <fullName evidence="8">MFS transporter</fullName>
    </submittedName>
</protein>
<evidence type="ECO:0000256" key="4">
    <source>
        <dbReference type="ARBA" id="ARBA00022989"/>
    </source>
</evidence>
<feature type="transmembrane region" description="Helical" evidence="6">
    <location>
        <begin position="322"/>
        <end position="345"/>
    </location>
</feature>
<evidence type="ECO:0000256" key="6">
    <source>
        <dbReference type="SAM" id="Phobius"/>
    </source>
</evidence>
<gene>
    <name evidence="8" type="ORF">ACFP1F_07250</name>
</gene>
<sequence length="496" mass="54269">MKSNKRTLVTIALLLSNIMTGMDATIVNTALPAITGDLHGLAYMGWIVATFLLGLAVSTPLWSKFGEHRGNKKGYIYSTILFSIGAIFQGIAPNIQWFIIARTVMGIGGGGMNTIPFIVFADIYTDLKKRSQIIGLATALFSTASIIGPLLGGWIVDVLTWRWVFYLNVPVALLSVTILMLFYKDTKRNAAGKPVDYLGATLLVIGLVSILTGIQMIGVSSIFIIILLLIVGIGLILWMIKVDSKAEDPIVPSRLLTNKDLVIDFSLFVIIWGSFIAFITYIPMWAQGILGLSALMGGMTQIPGAATNIIGSESVAFLQTKWSKYLIVTVGTITIFISFVIILLFGQKTPFWLLLTAGGFEGFGVGIIFNILQVNVQTDAQRRDIPTATSLAYLLRILSQTLMSSVYGVILNHALIKGVNNSHHTITMKMLNKLSDASAAKKLPQNLVPEMRNILYSGYRNIMIAGLLLIIISMIIVISMLVHYHRQNIAKRVTLN</sequence>
<keyword evidence="2" id="KW-0813">Transport</keyword>
<dbReference type="PANTHER" id="PTHR23501">
    <property type="entry name" value="MAJOR FACILITATOR SUPERFAMILY"/>
    <property type="match status" value="1"/>
</dbReference>
<comment type="subcellular location">
    <subcellularLocation>
        <location evidence="1">Cell membrane</location>
        <topology evidence="1">Multi-pass membrane protein</topology>
    </subcellularLocation>
</comment>
<feature type="transmembrane region" description="Helical" evidence="6">
    <location>
        <begin position="42"/>
        <end position="62"/>
    </location>
</feature>
<evidence type="ECO:0000256" key="5">
    <source>
        <dbReference type="ARBA" id="ARBA00023136"/>
    </source>
</evidence>
<feature type="transmembrane region" description="Helical" evidence="6">
    <location>
        <begin position="74"/>
        <end position="92"/>
    </location>
</feature>
<evidence type="ECO:0000256" key="3">
    <source>
        <dbReference type="ARBA" id="ARBA00022692"/>
    </source>
</evidence>
<feature type="transmembrane region" description="Helical" evidence="6">
    <location>
        <begin position="288"/>
        <end position="310"/>
    </location>
</feature>
<dbReference type="Pfam" id="PF07690">
    <property type="entry name" value="MFS_1"/>
    <property type="match status" value="1"/>
</dbReference>
<feature type="transmembrane region" description="Helical" evidence="6">
    <location>
        <begin position="462"/>
        <end position="482"/>
    </location>
</feature>
<feature type="domain" description="Major facilitator superfamily (MFS) profile" evidence="7">
    <location>
        <begin position="9"/>
        <end position="491"/>
    </location>
</feature>